<dbReference type="PANTHER" id="PTHR10371">
    <property type="entry name" value="NADH DEHYDROGENASE UBIQUINONE FLAVOPROTEIN 2, MITOCHONDRIAL"/>
    <property type="match status" value="1"/>
</dbReference>
<evidence type="ECO:0000256" key="4">
    <source>
        <dbReference type="ARBA" id="ARBA00023004"/>
    </source>
</evidence>
<dbReference type="SUPFAM" id="SSF52833">
    <property type="entry name" value="Thioredoxin-like"/>
    <property type="match status" value="1"/>
</dbReference>
<keyword evidence="3" id="KW-0479">Metal-binding</keyword>
<evidence type="ECO:0000313" key="8">
    <source>
        <dbReference type="EMBL" id="MFC3676655.1"/>
    </source>
</evidence>
<comment type="caution">
    <text evidence="8">The sequence shown here is derived from an EMBL/GenBank/DDBJ whole genome shotgun (WGS) entry which is preliminary data.</text>
</comment>
<dbReference type="NCBIfam" id="NF005725">
    <property type="entry name" value="PRK07539.1-5"/>
    <property type="match status" value="1"/>
</dbReference>
<keyword evidence="2" id="KW-0001">2Fe-2S</keyword>
<dbReference type="InterPro" id="IPR041921">
    <property type="entry name" value="NuoE_N"/>
</dbReference>
<dbReference type="RefSeq" id="WP_379727702.1">
    <property type="nucleotide sequence ID" value="NZ_JBHRYJ010000003.1"/>
</dbReference>
<dbReference type="InterPro" id="IPR042128">
    <property type="entry name" value="NuoE_dom"/>
</dbReference>
<evidence type="ECO:0000256" key="7">
    <source>
        <dbReference type="SAM" id="MobiDB-lite"/>
    </source>
</evidence>
<dbReference type="CDD" id="cd03064">
    <property type="entry name" value="TRX_Fd_NuoE"/>
    <property type="match status" value="1"/>
</dbReference>
<feature type="region of interest" description="Disordered" evidence="7">
    <location>
        <begin position="173"/>
        <end position="212"/>
    </location>
</feature>
<evidence type="ECO:0000256" key="6">
    <source>
        <dbReference type="ARBA" id="ARBA00034078"/>
    </source>
</evidence>
<dbReference type="InterPro" id="IPR036249">
    <property type="entry name" value="Thioredoxin-like_sf"/>
</dbReference>
<keyword evidence="9" id="KW-1185">Reference proteome</keyword>
<dbReference type="Gene3D" id="1.10.10.1590">
    <property type="entry name" value="NADH-quinone oxidoreductase subunit E"/>
    <property type="match status" value="1"/>
</dbReference>
<keyword evidence="8" id="KW-0560">Oxidoreductase</keyword>
<protein>
    <submittedName>
        <fullName evidence="8">NADH-quinone oxidoreductase subunit NuoE</fullName>
        <ecNumber evidence="8">1.6.5.9</ecNumber>
    </submittedName>
</protein>
<gene>
    <name evidence="8" type="primary">nuoE</name>
    <name evidence="8" type="ORF">ACFOOQ_13940</name>
</gene>
<dbReference type="PIRSF" id="PIRSF000216">
    <property type="entry name" value="NADH_DH_24kDa"/>
    <property type="match status" value="1"/>
</dbReference>
<sequence length="212" mass="22677">MSGVHIAPPELQPASFAFTAENMELAKKHIAKYPAGRQQSAVMPLLDLAQRQHDNWLPQAAIKCVAEMLGMPVIRVLEVASFYTMYNLAPVGKHFIQVCTTTPCWLAGSDKVLSACRKHLGIGPGETTADGEFTVIEVECLGACVNAPMLQYNDDFYEDLDEASTGKIIDALKRGETPKSGPQNGRLSSEPLGGATTLTTFNPAGAPGGNDD</sequence>
<evidence type="ECO:0000256" key="3">
    <source>
        <dbReference type="ARBA" id="ARBA00022723"/>
    </source>
</evidence>
<accession>A0ABV7VGM6</accession>
<evidence type="ECO:0000256" key="1">
    <source>
        <dbReference type="ARBA" id="ARBA00010643"/>
    </source>
</evidence>
<name>A0ABV7VGM6_9PROT</name>
<keyword evidence="4" id="KW-0408">Iron</keyword>
<evidence type="ECO:0000256" key="5">
    <source>
        <dbReference type="ARBA" id="ARBA00023014"/>
    </source>
</evidence>
<dbReference type="PANTHER" id="PTHR10371:SF3">
    <property type="entry name" value="NADH DEHYDROGENASE [UBIQUINONE] FLAVOPROTEIN 2, MITOCHONDRIAL"/>
    <property type="match status" value="1"/>
</dbReference>
<comment type="cofactor">
    <cofactor evidence="6">
        <name>[2Fe-2S] cluster</name>
        <dbReference type="ChEBI" id="CHEBI:190135"/>
    </cofactor>
</comment>
<dbReference type="EC" id="1.6.5.9" evidence="8"/>
<dbReference type="Gene3D" id="3.40.30.10">
    <property type="entry name" value="Glutaredoxin"/>
    <property type="match status" value="1"/>
</dbReference>
<reference evidence="9" key="1">
    <citation type="journal article" date="2019" name="Int. J. Syst. Evol. Microbiol.">
        <title>The Global Catalogue of Microorganisms (GCM) 10K type strain sequencing project: providing services to taxonomists for standard genome sequencing and annotation.</title>
        <authorList>
            <consortium name="The Broad Institute Genomics Platform"/>
            <consortium name="The Broad Institute Genome Sequencing Center for Infectious Disease"/>
            <person name="Wu L."/>
            <person name="Ma J."/>
        </authorList>
    </citation>
    <scope>NUCLEOTIDE SEQUENCE [LARGE SCALE GENOMIC DNA]</scope>
    <source>
        <strain evidence="9">KCTC 42182</strain>
    </source>
</reference>
<proteinExistence type="inferred from homology"/>
<dbReference type="Proteomes" id="UP001595711">
    <property type="component" value="Unassembled WGS sequence"/>
</dbReference>
<comment type="similarity">
    <text evidence="1">Belongs to the complex I 24 kDa subunit family.</text>
</comment>
<organism evidence="8 9">
    <name type="scientific">Ferrovibrio xuzhouensis</name>
    <dbReference type="NCBI Taxonomy" id="1576914"/>
    <lineage>
        <taxon>Bacteria</taxon>
        <taxon>Pseudomonadati</taxon>
        <taxon>Pseudomonadota</taxon>
        <taxon>Alphaproteobacteria</taxon>
        <taxon>Rhodospirillales</taxon>
        <taxon>Rhodospirillaceae</taxon>
        <taxon>Ferrovibrio</taxon>
    </lineage>
</organism>
<keyword evidence="5" id="KW-0411">Iron-sulfur</keyword>
<dbReference type="Pfam" id="PF01257">
    <property type="entry name" value="2Fe-2S_thioredx"/>
    <property type="match status" value="1"/>
</dbReference>
<dbReference type="PROSITE" id="PS01099">
    <property type="entry name" value="COMPLEX1_24K"/>
    <property type="match status" value="1"/>
</dbReference>
<dbReference type="GO" id="GO:0050136">
    <property type="term" value="F:NADH dehydrogenase (quinone) (non-electrogenic) activity"/>
    <property type="evidence" value="ECO:0007669"/>
    <property type="project" value="UniProtKB-EC"/>
</dbReference>
<dbReference type="InterPro" id="IPR002023">
    <property type="entry name" value="NuoE-like"/>
</dbReference>
<evidence type="ECO:0000256" key="2">
    <source>
        <dbReference type="ARBA" id="ARBA00022714"/>
    </source>
</evidence>
<dbReference type="NCBIfam" id="TIGR01958">
    <property type="entry name" value="nuoE_fam"/>
    <property type="match status" value="1"/>
</dbReference>
<dbReference type="EMBL" id="JBHRYJ010000003">
    <property type="protein sequence ID" value="MFC3676655.1"/>
    <property type="molecule type" value="Genomic_DNA"/>
</dbReference>
<evidence type="ECO:0000313" key="9">
    <source>
        <dbReference type="Proteomes" id="UP001595711"/>
    </source>
</evidence>